<evidence type="ECO:0000256" key="14">
    <source>
        <dbReference type="RuleBase" id="RU003811"/>
    </source>
</evidence>
<keyword evidence="7 13" id="KW-0460">Magnesium</keyword>
<dbReference type="GO" id="GO:0005737">
    <property type="term" value="C:cytoplasm"/>
    <property type="evidence" value="ECO:0007669"/>
    <property type="project" value="InterPro"/>
</dbReference>
<accession>A0A0E2UT03</accession>
<feature type="binding site" evidence="13">
    <location>
        <position position="165"/>
    </location>
    <ligand>
        <name>Mg(2+)</name>
        <dbReference type="ChEBI" id="CHEBI:18420"/>
    </ligand>
</feature>
<comment type="caution">
    <text evidence="16">The sequence shown here is derived from an EMBL/GenBank/DDBJ whole genome shotgun (WGS) entry which is preliminary data.</text>
</comment>
<dbReference type="PANTHER" id="PTHR23090">
    <property type="entry name" value="NH 3 /GLUTAMINE-DEPENDENT NAD + SYNTHETASE"/>
    <property type="match status" value="1"/>
</dbReference>
<evidence type="ECO:0000256" key="15">
    <source>
        <dbReference type="RuleBase" id="RU003812"/>
    </source>
</evidence>
<keyword evidence="8 13" id="KW-0520">NAD</keyword>
<evidence type="ECO:0000256" key="8">
    <source>
        <dbReference type="ARBA" id="ARBA00023027"/>
    </source>
</evidence>
<comment type="subunit">
    <text evidence="2 13">Homodimer.</text>
</comment>
<sequence length="274" mass="30427">MTLQEEIIKQLGVKPTIEPLEEIRKSVDFLKAYMLKHSFLKTLVLGISGGQDSTLAGRLAQIAIAELRAEQNDSSYQFIAVRLPYGVQADESDAQKALSFIMPDQSLTVNIKEAVDAQVEALEQAGVVVSDFNKGNIKARQRMITQYAIAGQTSGAVIGTDHAAENITAFFTKFGDGGADILPLFRLNKRQGRALLKELDADKSLYEKVPTADLEENKPGIADEVALGVNYNDIDDYLEGKQISKDAQNKIESWWNKGKHKRHLPITIFDDFWK</sequence>
<gene>
    <name evidence="13 16" type="primary">nadE</name>
    <name evidence="16" type="ORF">P7G31_04085</name>
</gene>
<dbReference type="RefSeq" id="WP_003108114.1">
    <property type="nucleotide sequence ID" value="NZ_BAWT01000016.1"/>
</dbReference>
<dbReference type="GO" id="GO:0046872">
    <property type="term" value="F:metal ion binding"/>
    <property type="evidence" value="ECO:0007669"/>
    <property type="project" value="UniProtKB-KW"/>
</dbReference>
<dbReference type="GO" id="GO:0003952">
    <property type="term" value="F:NAD+ synthase (glutamine-hydrolyzing) activity"/>
    <property type="evidence" value="ECO:0007669"/>
    <property type="project" value="InterPro"/>
</dbReference>
<evidence type="ECO:0000256" key="10">
    <source>
        <dbReference type="ARBA" id="ARBA00055966"/>
    </source>
</evidence>
<evidence type="ECO:0000256" key="7">
    <source>
        <dbReference type="ARBA" id="ARBA00022842"/>
    </source>
</evidence>
<evidence type="ECO:0000256" key="1">
    <source>
        <dbReference type="ARBA" id="ARBA00005859"/>
    </source>
</evidence>
<feature type="binding site" evidence="13">
    <location>
        <position position="211"/>
    </location>
    <ligand>
        <name>ATP</name>
        <dbReference type="ChEBI" id="CHEBI:30616"/>
    </ligand>
</feature>
<protein>
    <recommendedName>
        <fullName evidence="12 13">NH(3)-dependent NAD(+) synthetase</fullName>
        <ecNumber evidence="11 13">6.3.1.5</ecNumber>
    </recommendedName>
</protein>
<dbReference type="GO" id="GO:0004359">
    <property type="term" value="F:glutaminase activity"/>
    <property type="evidence" value="ECO:0007669"/>
    <property type="project" value="InterPro"/>
</dbReference>
<dbReference type="eggNOG" id="COG0171">
    <property type="taxonomic scope" value="Bacteria"/>
</dbReference>
<organism evidence="16 17">
    <name type="scientific">Streptococcus parauberis</name>
    <dbReference type="NCBI Taxonomy" id="1348"/>
    <lineage>
        <taxon>Bacteria</taxon>
        <taxon>Bacillati</taxon>
        <taxon>Bacillota</taxon>
        <taxon>Bacilli</taxon>
        <taxon>Lactobacillales</taxon>
        <taxon>Streptococcaceae</taxon>
        <taxon>Streptococcus</taxon>
    </lineage>
</organism>
<dbReference type="Pfam" id="PF02540">
    <property type="entry name" value="NAD_synthase"/>
    <property type="match status" value="1"/>
</dbReference>
<dbReference type="NCBIfam" id="NF001979">
    <property type="entry name" value="PRK00768.1"/>
    <property type="match status" value="1"/>
</dbReference>
<feature type="binding site" description="in other chain" evidence="13">
    <location>
        <begin position="260"/>
        <end position="261"/>
    </location>
    <ligand>
        <name>deamido-NAD(+)</name>
        <dbReference type="ChEBI" id="CHEBI:58437"/>
        <note>ligand shared between two neighboring subunits</note>
    </ligand>
</feature>
<dbReference type="FunFam" id="3.40.50.620:FF:000015">
    <property type="entry name" value="NH(3)-dependent NAD(+) synthetase"/>
    <property type="match status" value="1"/>
</dbReference>
<dbReference type="Proteomes" id="UP001180515">
    <property type="component" value="Unassembled WGS sequence"/>
</dbReference>
<feature type="binding site" description="in other chain" evidence="13">
    <location>
        <position position="140"/>
    </location>
    <ligand>
        <name>deamido-NAD(+)</name>
        <dbReference type="ChEBI" id="CHEBI:58437"/>
        <note>ligand shared between two neighboring subunits</note>
    </ligand>
</feature>
<evidence type="ECO:0000256" key="12">
    <source>
        <dbReference type="ARBA" id="ARBA00070926"/>
    </source>
</evidence>
<comment type="catalytic activity">
    <reaction evidence="9 13 15">
        <text>deamido-NAD(+) + NH4(+) + ATP = AMP + diphosphate + NAD(+) + H(+)</text>
        <dbReference type="Rhea" id="RHEA:21188"/>
        <dbReference type="ChEBI" id="CHEBI:15378"/>
        <dbReference type="ChEBI" id="CHEBI:28938"/>
        <dbReference type="ChEBI" id="CHEBI:30616"/>
        <dbReference type="ChEBI" id="CHEBI:33019"/>
        <dbReference type="ChEBI" id="CHEBI:57540"/>
        <dbReference type="ChEBI" id="CHEBI:58437"/>
        <dbReference type="ChEBI" id="CHEBI:456215"/>
        <dbReference type="EC" id="6.3.1.5"/>
    </reaction>
</comment>
<name>A0A0E2UT03_9STRE</name>
<keyword evidence="6 13" id="KW-0067">ATP-binding</keyword>
<feature type="binding site" description="in other chain" evidence="13">
    <location>
        <position position="173"/>
    </location>
    <ligand>
        <name>deamido-NAD(+)</name>
        <dbReference type="ChEBI" id="CHEBI:58437"/>
        <note>ligand shared between two neighboring subunits</note>
    </ligand>
</feature>
<dbReference type="HAMAP" id="MF_00193">
    <property type="entry name" value="NadE_ammonia_dep"/>
    <property type="match status" value="1"/>
</dbReference>
<evidence type="ECO:0000256" key="11">
    <source>
        <dbReference type="ARBA" id="ARBA00066987"/>
    </source>
</evidence>
<comment type="pathway">
    <text evidence="13">Cofactor biosynthesis; NAD(+) biosynthesis; NAD(+) from deamido-NAD(+) (ammonia route): step 1/1.</text>
</comment>
<dbReference type="InterPro" id="IPR022310">
    <property type="entry name" value="NAD/GMP_synthase"/>
</dbReference>
<dbReference type="InterPro" id="IPR014729">
    <property type="entry name" value="Rossmann-like_a/b/a_fold"/>
</dbReference>
<feature type="binding site" evidence="13">
    <location>
        <position position="52"/>
    </location>
    <ligand>
        <name>Mg(2+)</name>
        <dbReference type="ChEBI" id="CHEBI:18420"/>
    </ligand>
</feature>
<keyword evidence="3 13" id="KW-0436">Ligase</keyword>
<dbReference type="InterPro" id="IPR022926">
    <property type="entry name" value="NH(3)-dep_NAD(+)_synth"/>
</dbReference>
<dbReference type="NCBIfam" id="TIGR00552">
    <property type="entry name" value="nadE"/>
    <property type="match status" value="1"/>
</dbReference>
<dbReference type="EMBL" id="JARQAG010000004">
    <property type="protein sequence ID" value="MDT2731432.1"/>
    <property type="molecule type" value="Genomic_DNA"/>
</dbReference>
<comment type="similarity">
    <text evidence="1 13 14">Belongs to the NAD synthetase family.</text>
</comment>
<evidence type="ECO:0000256" key="5">
    <source>
        <dbReference type="ARBA" id="ARBA00022741"/>
    </source>
</evidence>
<evidence type="ECO:0000256" key="3">
    <source>
        <dbReference type="ARBA" id="ARBA00022598"/>
    </source>
</evidence>
<dbReference type="CDD" id="cd00553">
    <property type="entry name" value="NAD_synthase"/>
    <property type="match status" value="1"/>
</dbReference>
<feature type="binding site" evidence="13">
    <location>
        <position position="160"/>
    </location>
    <ligand>
        <name>ATP</name>
        <dbReference type="ChEBI" id="CHEBI:30616"/>
    </ligand>
</feature>
<evidence type="ECO:0000256" key="6">
    <source>
        <dbReference type="ARBA" id="ARBA00022840"/>
    </source>
</evidence>
<dbReference type="GO" id="GO:0008795">
    <property type="term" value="F:NAD+ synthase activity"/>
    <property type="evidence" value="ECO:0007669"/>
    <property type="project" value="UniProtKB-UniRule"/>
</dbReference>
<dbReference type="GO" id="GO:0009435">
    <property type="term" value="P:NAD+ biosynthetic process"/>
    <property type="evidence" value="ECO:0007669"/>
    <property type="project" value="UniProtKB-UniRule"/>
</dbReference>
<proteinExistence type="inferred from homology"/>
<keyword evidence="4 13" id="KW-0479">Metal-binding</keyword>
<dbReference type="EC" id="6.3.1.5" evidence="11 13"/>
<dbReference type="GO" id="GO:0005524">
    <property type="term" value="F:ATP binding"/>
    <property type="evidence" value="ECO:0007669"/>
    <property type="project" value="UniProtKB-UniRule"/>
</dbReference>
<feature type="binding site" evidence="13">
    <location>
        <begin position="46"/>
        <end position="53"/>
    </location>
    <ligand>
        <name>ATP</name>
        <dbReference type="ChEBI" id="CHEBI:30616"/>
    </ligand>
</feature>
<feature type="binding site" evidence="13">
    <location>
        <position position="180"/>
    </location>
    <ligand>
        <name>deamido-NAD(+)</name>
        <dbReference type="ChEBI" id="CHEBI:58437"/>
        <note>ligand shared between two neighboring subunits</note>
    </ligand>
</feature>
<reference evidence="16" key="1">
    <citation type="submission" date="2023-03" db="EMBL/GenBank/DDBJ databases">
        <authorList>
            <person name="Shen W."/>
            <person name="Cai J."/>
        </authorList>
    </citation>
    <scope>NUCLEOTIDE SEQUENCE</scope>
    <source>
        <strain evidence="16">P82-2</strain>
    </source>
</reference>
<dbReference type="Gene3D" id="3.40.50.620">
    <property type="entry name" value="HUPs"/>
    <property type="match status" value="1"/>
</dbReference>
<dbReference type="OMA" id="FCARLRM"/>
<evidence type="ECO:0000256" key="4">
    <source>
        <dbReference type="ARBA" id="ARBA00022723"/>
    </source>
</evidence>
<evidence type="ECO:0000313" key="16">
    <source>
        <dbReference type="EMBL" id="MDT2731432.1"/>
    </source>
</evidence>
<dbReference type="AlphaFoldDB" id="A0A0E2UT03"/>
<evidence type="ECO:0000256" key="2">
    <source>
        <dbReference type="ARBA" id="ARBA00011738"/>
    </source>
</evidence>
<evidence type="ECO:0000256" key="13">
    <source>
        <dbReference type="HAMAP-Rule" id="MF_00193"/>
    </source>
</evidence>
<evidence type="ECO:0000256" key="9">
    <source>
        <dbReference type="ARBA" id="ARBA00051206"/>
    </source>
</evidence>
<dbReference type="SUPFAM" id="SSF52402">
    <property type="entry name" value="Adenine nucleotide alpha hydrolases-like"/>
    <property type="match status" value="1"/>
</dbReference>
<comment type="function">
    <text evidence="10 13">Catalyzes the ATP-dependent amidation of deamido-NAD to form NAD. Uses ammonia as a nitrogen source.</text>
</comment>
<dbReference type="PANTHER" id="PTHR23090:SF7">
    <property type="entry name" value="NH(3)-DEPENDENT NAD(+) SYNTHETASE"/>
    <property type="match status" value="1"/>
</dbReference>
<feature type="binding site" evidence="13">
    <location>
        <position position="189"/>
    </location>
    <ligand>
        <name>ATP</name>
        <dbReference type="ChEBI" id="CHEBI:30616"/>
    </ligand>
</feature>
<dbReference type="InterPro" id="IPR003694">
    <property type="entry name" value="NAD_synthase"/>
</dbReference>
<evidence type="ECO:0000313" key="17">
    <source>
        <dbReference type="Proteomes" id="UP001180515"/>
    </source>
</evidence>
<keyword evidence="5 13" id="KW-0547">Nucleotide-binding</keyword>